<sequence>MTSRSREATPAPPADRVAALRARLGGDIVLPPAVRATIDVWRGGARFGLALAGDALRAETLFRQLRPHADWVVRVADADEPPPRADRALALCADPATLPAAVRRRCTAVVDVGAVVPPGRRPAGESEAGLWRRVVAALAAHGVHDGALDVAACSLASALIDAGYDGDPVALVRAWVAAPHGRGRAGVGAGEAGPATVDDDTPEPDAENPDEQDGGGLEGDVEGEQSADDPTADADPAGEAGDDEDALDAVDAEASGASEGSGDPADEAFAEPTADDGPDAGAAAGSDADADAVPSPAPPAPDAHRSPVPAPDDAAAPEAGTAVDGDPDAMPSARAAALVVPTLADPPTRATVRSGRSARRGATRAGSGRGRPGRVVAPERADGRIAMLPTLQRAVHRHAAAGVRGDLAVTRDDLRGRLRAQPTATHTVVVVDGSSSMGGAGVAHAQRVADVALGHAYRDRGDVSVILAAGAFARLVQERTPRVSRARAALQRASVEGGGGTPLADAVRRALEEFADAPRERCRLVIVSDGQPTVDLAGRADQRAATWDLRVQLDRAADRVGRTVFVPLDPRGWSPLERTLAPFRAAGVEVAVE</sequence>
<feature type="compositionally biased region" description="Acidic residues" evidence="1">
    <location>
        <begin position="264"/>
        <end position="278"/>
    </location>
</feature>
<feature type="domain" description="VWFA" evidence="2">
    <location>
        <begin position="424"/>
        <end position="580"/>
    </location>
</feature>
<evidence type="ECO:0000259" key="2">
    <source>
        <dbReference type="SMART" id="SM00327"/>
    </source>
</evidence>
<protein>
    <submittedName>
        <fullName evidence="3">Mg-chelatase subunit ChlD</fullName>
    </submittedName>
</protein>
<feature type="compositionally biased region" description="Low complexity" evidence="1">
    <location>
        <begin position="279"/>
        <end position="294"/>
    </location>
</feature>
<keyword evidence="4" id="KW-1185">Reference proteome</keyword>
<feature type="region of interest" description="Disordered" evidence="1">
    <location>
        <begin position="181"/>
        <end position="376"/>
    </location>
</feature>
<dbReference type="RefSeq" id="WP_307481391.1">
    <property type="nucleotide sequence ID" value="NZ_JAUTBF010000001.1"/>
</dbReference>
<evidence type="ECO:0000313" key="4">
    <source>
        <dbReference type="Proteomes" id="UP001226691"/>
    </source>
</evidence>
<dbReference type="Gene3D" id="3.40.50.410">
    <property type="entry name" value="von Willebrand factor, type A domain"/>
    <property type="match status" value="1"/>
</dbReference>
<dbReference type="SUPFAM" id="SSF53300">
    <property type="entry name" value="vWA-like"/>
    <property type="match status" value="1"/>
</dbReference>
<dbReference type="InterPro" id="IPR002035">
    <property type="entry name" value="VWF_A"/>
</dbReference>
<feature type="compositionally biased region" description="Low complexity" evidence="1">
    <location>
        <begin position="311"/>
        <end position="324"/>
    </location>
</feature>
<dbReference type="PANTHER" id="PTHR35023:SF1">
    <property type="entry name" value="MG-PROTOPORPHYRIN IX CHELATASE"/>
    <property type="match status" value="1"/>
</dbReference>
<reference evidence="3 4" key="1">
    <citation type="submission" date="2023-07" db="EMBL/GenBank/DDBJ databases">
        <title>Functional and genomic diversity of the sorghum phyllosphere microbiome.</title>
        <authorList>
            <person name="Shade A."/>
        </authorList>
    </citation>
    <scope>NUCLEOTIDE SEQUENCE [LARGE SCALE GENOMIC DNA]</scope>
    <source>
        <strain evidence="3 4">SORGH_AS_1207</strain>
    </source>
</reference>
<evidence type="ECO:0000256" key="1">
    <source>
        <dbReference type="SAM" id="MobiDB-lite"/>
    </source>
</evidence>
<evidence type="ECO:0000313" key="3">
    <source>
        <dbReference type="EMBL" id="MDQ1122729.1"/>
    </source>
</evidence>
<gene>
    <name evidence="3" type="ORF">QE412_001302</name>
</gene>
<dbReference type="InterPro" id="IPR036465">
    <property type="entry name" value="vWFA_dom_sf"/>
</dbReference>
<name>A0ABU0TSW6_MICTR</name>
<proteinExistence type="predicted"/>
<accession>A0ABU0TSW6</accession>
<organism evidence="3 4">
    <name type="scientific">Microbacterium trichothecenolyticum</name>
    <name type="common">Aureobacterium trichothecenolyticum</name>
    <dbReference type="NCBI Taxonomy" id="69370"/>
    <lineage>
        <taxon>Bacteria</taxon>
        <taxon>Bacillati</taxon>
        <taxon>Actinomycetota</taxon>
        <taxon>Actinomycetes</taxon>
        <taxon>Micrococcales</taxon>
        <taxon>Microbacteriaceae</taxon>
        <taxon>Microbacterium</taxon>
    </lineage>
</organism>
<feature type="compositionally biased region" description="Acidic residues" evidence="1">
    <location>
        <begin position="240"/>
        <end position="251"/>
    </location>
</feature>
<dbReference type="EMBL" id="JAUTBF010000001">
    <property type="protein sequence ID" value="MDQ1122729.1"/>
    <property type="molecule type" value="Genomic_DNA"/>
</dbReference>
<dbReference type="SMART" id="SM00327">
    <property type="entry name" value="VWA"/>
    <property type="match status" value="1"/>
</dbReference>
<dbReference type="Pfam" id="PF13519">
    <property type="entry name" value="VWA_2"/>
    <property type="match status" value="1"/>
</dbReference>
<dbReference type="InterPro" id="IPR052989">
    <property type="entry name" value="Mg-chelatase_DI-like"/>
</dbReference>
<dbReference type="PANTHER" id="PTHR35023">
    <property type="entry name" value="CHELATASE-RELATED"/>
    <property type="match status" value="1"/>
</dbReference>
<feature type="compositionally biased region" description="Acidic residues" evidence="1">
    <location>
        <begin position="197"/>
        <end position="232"/>
    </location>
</feature>
<comment type="caution">
    <text evidence="3">The sequence shown here is derived from an EMBL/GenBank/DDBJ whole genome shotgun (WGS) entry which is preliminary data.</text>
</comment>
<dbReference type="Proteomes" id="UP001226691">
    <property type="component" value="Unassembled WGS sequence"/>
</dbReference>
<dbReference type="CDD" id="cd00198">
    <property type="entry name" value="vWFA"/>
    <property type="match status" value="1"/>
</dbReference>